<protein>
    <recommendedName>
        <fullName evidence="3">DUF3156 family protein</fullName>
    </recommendedName>
</protein>
<dbReference type="Proteomes" id="UP000032748">
    <property type="component" value="Chromosome"/>
</dbReference>
<proteinExistence type="predicted"/>
<dbReference type="Pfam" id="PF11354">
    <property type="entry name" value="DUF3156"/>
    <property type="match status" value="1"/>
</dbReference>
<evidence type="ECO:0008006" key="3">
    <source>
        <dbReference type="Google" id="ProtNLM"/>
    </source>
</evidence>
<sequence>MSPTSWRQSLCDFWRRPPTGYRPGVTLNHLRRDLAALDCTPLEPGLAGFAWADGGFGFEVRERPQAQFLMHLVLCEFRLRVPGTAGPAARIELRHTGAIRRQGVAAQMKQGTPEQAAELLPLLQGDPRLLAALLPLDFQRLSLQRDDQGWLVCLEHFGASEVVNRLPGFRRYIRLSAGQRDALLMTFARLRELLGAH</sequence>
<evidence type="ECO:0000313" key="1">
    <source>
        <dbReference type="EMBL" id="AKA24273.1"/>
    </source>
</evidence>
<dbReference type="KEGG" id="pcz:PCL1606_28220"/>
<dbReference type="PATRIC" id="fig|587753.10.peg.2816"/>
<evidence type="ECO:0000313" key="2">
    <source>
        <dbReference type="Proteomes" id="UP000032748"/>
    </source>
</evidence>
<dbReference type="EMBL" id="CP011110">
    <property type="protein sequence ID" value="AKA24273.1"/>
    <property type="molecule type" value="Genomic_DNA"/>
</dbReference>
<dbReference type="AlphaFoldDB" id="A0A0D5XYW0"/>
<name>A0A0D5XYW0_9PSED</name>
<dbReference type="InterPro" id="IPR021500">
    <property type="entry name" value="DUF3156"/>
</dbReference>
<organism evidence="1 2">
    <name type="scientific">Pseudomonas chlororaphis</name>
    <dbReference type="NCBI Taxonomy" id="587753"/>
    <lineage>
        <taxon>Bacteria</taxon>
        <taxon>Pseudomonadati</taxon>
        <taxon>Pseudomonadota</taxon>
        <taxon>Gammaproteobacteria</taxon>
        <taxon>Pseudomonadales</taxon>
        <taxon>Pseudomonadaceae</taxon>
        <taxon>Pseudomonas</taxon>
    </lineage>
</organism>
<dbReference type="RefSeq" id="WP_045882862.1">
    <property type="nucleotide sequence ID" value="NZ_CP011110.1"/>
</dbReference>
<gene>
    <name evidence="1" type="ORF">PCL1606_28220</name>
</gene>
<reference evidence="1 2" key="1">
    <citation type="journal article" date="2015" name="Mol. Plant Microbe Interact.">
        <title>Comparative Genomic Analysis of Pseudomonas chlororaphis PCL1606 Reveals New Insight into Antifungal Compounds Involved in Biocontrol.</title>
        <authorList>
            <person name="Calderon C.E."/>
            <person name="Ramos C."/>
            <person name="de Vicente A."/>
            <person name="Cazorla F.M."/>
        </authorList>
    </citation>
    <scope>NUCLEOTIDE SEQUENCE [LARGE SCALE GENOMIC DNA]</scope>
    <source>
        <strain evidence="1 2">PCL1606</strain>
    </source>
</reference>
<accession>A0A0D5XYW0</accession>